<accession>A0ACC1ISU8</accession>
<comment type="caution">
    <text evidence="1">The sequence shown here is derived from an EMBL/GenBank/DDBJ whole genome shotgun (WGS) entry which is preliminary data.</text>
</comment>
<reference evidence="1" key="1">
    <citation type="submission" date="2022-07" db="EMBL/GenBank/DDBJ databases">
        <title>Phylogenomic reconstructions and comparative analyses of Kickxellomycotina fungi.</title>
        <authorList>
            <person name="Reynolds N.K."/>
            <person name="Stajich J.E."/>
            <person name="Barry K."/>
            <person name="Grigoriev I.V."/>
            <person name="Crous P."/>
            <person name="Smith M.E."/>
        </authorList>
    </citation>
    <scope>NUCLEOTIDE SEQUENCE</scope>
    <source>
        <strain evidence="1">Benny 63K</strain>
    </source>
</reference>
<proteinExistence type="predicted"/>
<evidence type="ECO:0000313" key="2">
    <source>
        <dbReference type="Proteomes" id="UP001150581"/>
    </source>
</evidence>
<dbReference type="EMBL" id="JANBPG010000095">
    <property type="protein sequence ID" value="KAJ1900214.1"/>
    <property type="molecule type" value="Genomic_DNA"/>
</dbReference>
<gene>
    <name evidence="1" type="primary">FET3_3</name>
    <name evidence="1" type="ORF">LPJ66_001620</name>
</gene>
<name>A0ACC1ISU8_9FUNG</name>
<keyword evidence="2" id="KW-1185">Reference proteome</keyword>
<organism evidence="1 2">
    <name type="scientific">Kickxella alabastrina</name>
    <dbReference type="NCBI Taxonomy" id="61397"/>
    <lineage>
        <taxon>Eukaryota</taxon>
        <taxon>Fungi</taxon>
        <taxon>Fungi incertae sedis</taxon>
        <taxon>Zoopagomycota</taxon>
        <taxon>Kickxellomycotina</taxon>
        <taxon>Kickxellomycetes</taxon>
        <taxon>Kickxellales</taxon>
        <taxon>Kickxellaceae</taxon>
        <taxon>Kickxella</taxon>
    </lineage>
</organism>
<evidence type="ECO:0000313" key="1">
    <source>
        <dbReference type="EMBL" id="KAJ1900214.1"/>
    </source>
</evidence>
<dbReference type="Proteomes" id="UP001150581">
    <property type="component" value="Unassembled WGS sequence"/>
</dbReference>
<sequence length="1134" mass="127112">MVNINCRSFARHTVAIFCGLFIALIIVTPVALLTSLVFKPSFSTSTLIPHDQPIPAPGTGDTYYLSWQEPFNYEAAVYASTQKTIPQQNQAQFFNNSQLLWRVDSQNLENRYPTLRSRRVSVNIPTSVRTDRSQSHALYVHIFAQQAGKLAEQPDLVDPYMVHSVSELVSWKSQFSINMLSPTTIQVGSTGSSQLVAAPSVSWAMSVENHGYTDDNMPIHISKELALPSSQALAQQKRYNPPMFVNGFTKNVPKQTKVPTAAASAGKKLAPVYASAIEVDLELRGLKQGWVSAKYELIKIFDPEYINSRSSGSRNRRPSSDNNKSGEVIRTILLALSAMLYNYLTKLGVPALLFIIACAVFIVVLAALGGMILMLYWLSPRTRWIGYSRVTFGISFLAQLFATISSAATKGSVSSVINPFLFIQLYLLLLLTGTPINPVTWYQALRQGLFMPQSDESENGGAYEMVNTSEDDHTNSAKAQRIEHIISVRKEIDQLGLRWMRLLIGPLFIVVVVYCLIVSREPLSIFRHIMLTFATVLQWLMWLPQILINHKTRSGSHIPVGANACEIGIIFLAAVIINISGFQLPSMLTSSEVPTQICNVVLVAQWIIFIFAKRIVLDWDLTYVQASPDNQSERRVIGVNGKWPPPTVHVSLGDTLIINAHNSLDEATSLHTHGFFQNGTNFYDGAVGATECGIAPNSTYSYEINVTQTGTYWLHSHYMAQYVDGLRTPLISHPPKEHYDYDKDIVVMLEAWYNRSSRDIRDQLLSTSERIRTAPFQPQMLINSVGGQNTNQTKLKMRPGKKYRLRLINVSGTAMVRFGIEDHKLQVIEVDGVDTEIKEVNSMQLSVGQRASVLVTAKNTTQFNYIYHADIFTDIQLGVARSEISYMGIVEYSPDAELKNDTTRSSVDWDFFEDIDLVPIERTPPPGVHKWVPLEVHTSIFDDHREHLAFNNRTYRPPIVPSLVTALTTGFQAYYPDVYGFKSNPVILDPLTDVEVAIFNLDVNSHPFHLHGHNFFIMARGTIDRNQKNRIAAAKFPIRRDTITVPPMAYAIVRFRADNPGVWLFHCHMQFHVEQGLAMTFVEAPFRIAANTTLPQQLKQNCDYMGIPTQGNAMGRHGLDMHSEVHGPFPIAGL</sequence>
<protein>
    <submittedName>
        <fullName evidence="1">Ferroxidase fet3</fullName>
    </submittedName>
</protein>